<gene>
    <name evidence="1" type="ORF">OWV82_020771</name>
</gene>
<organism evidence="1 2">
    <name type="scientific">Melia azedarach</name>
    <name type="common">Chinaberry tree</name>
    <dbReference type="NCBI Taxonomy" id="155640"/>
    <lineage>
        <taxon>Eukaryota</taxon>
        <taxon>Viridiplantae</taxon>
        <taxon>Streptophyta</taxon>
        <taxon>Embryophyta</taxon>
        <taxon>Tracheophyta</taxon>
        <taxon>Spermatophyta</taxon>
        <taxon>Magnoliopsida</taxon>
        <taxon>eudicotyledons</taxon>
        <taxon>Gunneridae</taxon>
        <taxon>Pentapetalae</taxon>
        <taxon>rosids</taxon>
        <taxon>malvids</taxon>
        <taxon>Sapindales</taxon>
        <taxon>Meliaceae</taxon>
        <taxon>Melia</taxon>
    </lineage>
</organism>
<evidence type="ECO:0000313" key="1">
    <source>
        <dbReference type="EMBL" id="KAJ4707222.1"/>
    </source>
</evidence>
<sequence>MKGEGKMKFKSRLKWVGLVGLILSAFSLFVHIFLARFTEDGVSEYQSSVTIFSWRPIFESADFSRTSPLYRRLWGPVRRLESLHPDASPRGYYADPSLRTNGYIFVRIQGGFHEIRNSISDVVVVSRLLNATLVIPEIQSTTSSKGISSQFKSFAYLYNEDQFMAALAKDINIVKTLPKNLKGARKKKKIPLFRVSYSTSPYFYLHHVLPVLNKHSVVELVVSDGGCLQAILPPDLEEYQRLRCRVAFHALRFRQEVQELAAKILRRLRAPGRPFIAFDPGMTRDALAYHGCAELFQDVHTELIQHKRSWMIKRRIVRGKLSVDSMRLRVNGSCPLMPEEVGILLRVYGYSWDTIIYVSGGEVFGGQRTLIPLHAMFENVVDRTSLSTVWEVNKIYGREANLIDPKAPPSTEEEVKQESWKTAGPRPRPLPPPPARPKSYNIEGWWGWVAESDNEPESTVMELRTNAHKLLWEAIDYMICVEADVFIPGFDRDGKGHPNFASFVMGHRLYQSASSKTYRPDRREVEKLLEETRDHLYQANHTWLTSIRKHLRRSLLEGLTEASTKSKPLSFLLHPVPECSCLRYDPTEASLNASSPTHMQVQAALGAVHHCPAWMDGKIISRSKDKESEEDLDEDDSSSSGLFFRHSGSNHENGGGEINKEEAQLEDQDEEGGEK</sequence>
<reference evidence="1 2" key="1">
    <citation type="journal article" date="2023" name="Science">
        <title>Complex scaffold remodeling in plant triterpene biosynthesis.</title>
        <authorList>
            <person name="De La Pena R."/>
            <person name="Hodgson H."/>
            <person name="Liu J.C."/>
            <person name="Stephenson M.J."/>
            <person name="Martin A.C."/>
            <person name="Owen C."/>
            <person name="Harkess A."/>
            <person name="Leebens-Mack J."/>
            <person name="Jimenez L.E."/>
            <person name="Osbourn A."/>
            <person name="Sattely E.S."/>
        </authorList>
    </citation>
    <scope>NUCLEOTIDE SEQUENCE [LARGE SCALE GENOMIC DNA]</scope>
    <source>
        <strain evidence="2">cv. JPN11</strain>
        <tissue evidence="1">Leaf</tissue>
    </source>
</reference>
<dbReference type="Proteomes" id="UP001164539">
    <property type="component" value="Chromosome 11"/>
</dbReference>
<dbReference type="EMBL" id="CM051404">
    <property type="protein sequence ID" value="KAJ4707222.1"/>
    <property type="molecule type" value="Genomic_DNA"/>
</dbReference>
<proteinExistence type="predicted"/>
<keyword evidence="2" id="KW-1185">Reference proteome</keyword>
<accession>A0ACC1X7B2</accession>
<comment type="caution">
    <text evidence="1">The sequence shown here is derived from an EMBL/GenBank/DDBJ whole genome shotgun (WGS) entry which is preliminary data.</text>
</comment>
<evidence type="ECO:0000313" key="2">
    <source>
        <dbReference type="Proteomes" id="UP001164539"/>
    </source>
</evidence>
<protein>
    <submittedName>
        <fullName evidence="1">O-fucosyltransferase family protein</fullName>
    </submittedName>
</protein>
<name>A0ACC1X7B2_MELAZ</name>